<proteinExistence type="predicted"/>
<comment type="caution">
    <text evidence="2">The sequence shown here is derived from an EMBL/GenBank/DDBJ whole genome shotgun (WGS) entry which is preliminary data.</text>
</comment>
<sequence length="221" mass="24821">MPPKKTKRTKARKHFDEQEDTESSESGKLSETHEVAQHLSRTRLDKENTCTPRKAKSSFQRKDADPYDADSEPEPGVLTSMIVDQNIPLDRQLLYSRLLSLHGEHSTPSLQPNRGLYSSCYGFDDLASPLPFSPVEGPAVMLPSQRVINSPGSVSVASSVTSISPGKRKAELRLFDLPIEKPSKKMKKKKTTKMLDTEDEDWVSEMKSQFEEIEMVELAVD</sequence>
<keyword evidence="3" id="KW-1185">Reference proteome</keyword>
<gene>
    <name evidence="2" type="ORF">OS493_007538</name>
</gene>
<protein>
    <submittedName>
        <fullName evidence="2">Uncharacterized protein</fullName>
    </submittedName>
</protein>
<dbReference type="EMBL" id="MU826828">
    <property type="protein sequence ID" value="KAJ7374432.1"/>
    <property type="molecule type" value="Genomic_DNA"/>
</dbReference>
<organism evidence="2 3">
    <name type="scientific">Desmophyllum pertusum</name>
    <dbReference type="NCBI Taxonomy" id="174260"/>
    <lineage>
        <taxon>Eukaryota</taxon>
        <taxon>Metazoa</taxon>
        <taxon>Cnidaria</taxon>
        <taxon>Anthozoa</taxon>
        <taxon>Hexacorallia</taxon>
        <taxon>Scleractinia</taxon>
        <taxon>Caryophylliina</taxon>
        <taxon>Caryophylliidae</taxon>
        <taxon>Desmophyllum</taxon>
    </lineage>
</organism>
<dbReference type="AlphaFoldDB" id="A0A9W9Z3G7"/>
<reference evidence="2" key="1">
    <citation type="submission" date="2023-01" db="EMBL/GenBank/DDBJ databases">
        <title>Genome assembly of the deep-sea coral Lophelia pertusa.</title>
        <authorList>
            <person name="Herrera S."/>
            <person name="Cordes E."/>
        </authorList>
    </citation>
    <scope>NUCLEOTIDE SEQUENCE</scope>
    <source>
        <strain evidence="2">USNM1676648</strain>
        <tissue evidence="2">Polyp</tissue>
    </source>
</reference>
<evidence type="ECO:0000256" key="1">
    <source>
        <dbReference type="SAM" id="MobiDB-lite"/>
    </source>
</evidence>
<evidence type="ECO:0000313" key="2">
    <source>
        <dbReference type="EMBL" id="KAJ7374432.1"/>
    </source>
</evidence>
<feature type="compositionally biased region" description="Basic residues" evidence="1">
    <location>
        <begin position="1"/>
        <end position="13"/>
    </location>
</feature>
<accession>A0A9W9Z3G7</accession>
<feature type="compositionally biased region" description="Basic and acidic residues" evidence="1">
    <location>
        <begin position="28"/>
        <end position="48"/>
    </location>
</feature>
<dbReference type="OrthoDB" id="5978708at2759"/>
<name>A0A9W9Z3G7_9CNID</name>
<dbReference type="Proteomes" id="UP001163046">
    <property type="component" value="Unassembled WGS sequence"/>
</dbReference>
<evidence type="ECO:0000313" key="3">
    <source>
        <dbReference type="Proteomes" id="UP001163046"/>
    </source>
</evidence>
<feature type="region of interest" description="Disordered" evidence="1">
    <location>
        <begin position="1"/>
        <end position="76"/>
    </location>
</feature>